<evidence type="ECO:0000256" key="3">
    <source>
        <dbReference type="SAM" id="MobiDB-lite"/>
    </source>
</evidence>
<name>A0ABP5UA86_9ACTN</name>
<dbReference type="InterPro" id="IPR031107">
    <property type="entry name" value="Small_HSP"/>
</dbReference>
<comment type="caution">
    <text evidence="5">The sequence shown here is derived from an EMBL/GenBank/DDBJ whole genome shotgun (WGS) entry which is preliminary data.</text>
</comment>
<dbReference type="InterPro" id="IPR002068">
    <property type="entry name" value="A-crystallin/Hsp20_dom"/>
</dbReference>
<feature type="domain" description="SHSP" evidence="4">
    <location>
        <begin position="18"/>
        <end position="128"/>
    </location>
</feature>
<evidence type="ECO:0000259" key="4">
    <source>
        <dbReference type="PROSITE" id="PS01031"/>
    </source>
</evidence>
<dbReference type="EMBL" id="BAAARV010000073">
    <property type="protein sequence ID" value="GAA2372062.1"/>
    <property type="molecule type" value="Genomic_DNA"/>
</dbReference>
<dbReference type="SUPFAM" id="SSF49764">
    <property type="entry name" value="HSP20-like chaperones"/>
    <property type="match status" value="1"/>
</dbReference>
<feature type="region of interest" description="Disordered" evidence="3">
    <location>
        <begin position="117"/>
        <end position="137"/>
    </location>
</feature>
<gene>
    <name evidence="5" type="ORF">GCM10010170_074090</name>
</gene>
<accession>A0ABP5UA86</accession>
<dbReference type="PROSITE" id="PS01031">
    <property type="entry name" value="SHSP"/>
    <property type="match status" value="1"/>
</dbReference>
<dbReference type="RefSeq" id="WP_344617278.1">
    <property type="nucleotide sequence ID" value="NZ_BAAARV010000073.1"/>
</dbReference>
<evidence type="ECO:0000256" key="1">
    <source>
        <dbReference type="PROSITE-ProRule" id="PRU00285"/>
    </source>
</evidence>
<organism evidence="5 6">
    <name type="scientific">Dactylosporangium salmoneum</name>
    <dbReference type="NCBI Taxonomy" id="53361"/>
    <lineage>
        <taxon>Bacteria</taxon>
        <taxon>Bacillati</taxon>
        <taxon>Actinomycetota</taxon>
        <taxon>Actinomycetes</taxon>
        <taxon>Micromonosporales</taxon>
        <taxon>Micromonosporaceae</taxon>
        <taxon>Dactylosporangium</taxon>
    </lineage>
</organism>
<protein>
    <recommendedName>
        <fullName evidence="4">SHSP domain-containing protein</fullName>
    </recommendedName>
</protein>
<evidence type="ECO:0000313" key="6">
    <source>
        <dbReference type="Proteomes" id="UP001501444"/>
    </source>
</evidence>
<evidence type="ECO:0000313" key="5">
    <source>
        <dbReference type="EMBL" id="GAA2372062.1"/>
    </source>
</evidence>
<dbReference type="Proteomes" id="UP001501444">
    <property type="component" value="Unassembled WGS sequence"/>
</dbReference>
<dbReference type="Pfam" id="PF00011">
    <property type="entry name" value="HSP20"/>
    <property type="match status" value="1"/>
</dbReference>
<dbReference type="Gene3D" id="2.60.40.790">
    <property type="match status" value="1"/>
</dbReference>
<reference evidence="6" key="1">
    <citation type="journal article" date="2019" name="Int. J. Syst. Evol. Microbiol.">
        <title>The Global Catalogue of Microorganisms (GCM) 10K type strain sequencing project: providing services to taxonomists for standard genome sequencing and annotation.</title>
        <authorList>
            <consortium name="The Broad Institute Genomics Platform"/>
            <consortium name="The Broad Institute Genome Sequencing Center for Infectious Disease"/>
            <person name="Wu L."/>
            <person name="Ma J."/>
        </authorList>
    </citation>
    <scope>NUCLEOTIDE SEQUENCE [LARGE SCALE GENOMIC DNA]</scope>
    <source>
        <strain evidence="6">JCM 3272</strain>
    </source>
</reference>
<comment type="similarity">
    <text evidence="1 2">Belongs to the small heat shock protein (HSP20) family.</text>
</comment>
<keyword evidence="6" id="KW-1185">Reference proteome</keyword>
<evidence type="ECO:0000256" key="2">
    <source>
        <dbReference type="RuleBase" id="RU003616"/>
    </source>
</evidence>
<dbReference type="CDD" id="cd06464">
    <property type="entry name" value="ACD_sHsps-like"/>
    <property type="match status" value="1"/>
</dbReference>
<dbReference type="PANTHER" id="PTHR11527">
    <property type="entry name" value="HEAT-SHOCK PROTEIN 20 FAMILY MEMBER"/>
    <property type="match status" value="1"/>
</dbReference>
<sequence>MSTTSRLFPLDLMQLPNTLFGVQAVRVEEYTDGTTYVVRAEAPGLDPDKDIAVSVVGNRLHIRVERTEERVDKAHSEFHYGTFVRAVQLPPNAREEGITATYVAGILEIRVPITGATTPGREIPVTTEPPARTAEQQ</sequence>
<dbReference type="InterPro" id="IPR008978">
    <property type="entry name" value="HSP20-like_chaperone"/>
</dbReference>
<proteinExistence type="inferred from homology"/>